<reference evidence="2" key="1">
    <citation type="submission" date="2016-10" db="EMBL/GenBank/DDBJ databases">
        <authorList>
            <person name="Varghese N."/>
            <person name="Submissions S."/>
        </authorList>
    </citation>
    <scope>NUCLEOTIDE SEQUENCE [LARGE SCALE GENOMIC DNA]</scope>
    <source>
        <strain evidence="2">DSM 27981</strain>
    </source>
</reference>
<dbReference type="EMBL" id="FONX01000018">
    <property type="protein sequence ID" value="SFF23346.1"/>
    <property type="molecule type" value="Genomic_DNA"/>
</dbReference>
<keyword evidence="2" id="KW-1185">Reference proteome</keyword>
<evidence type="ECO:0000313" key="2">
    <source>
        <dbReference type="Proteomes" id="UP000199119"/>
    </source>
</evidence>
<gene>
    <name evidence="1" type="ORF">SAMN04489711_11855</name>
</gene>
<dbReference type="AlphaFoldDB" id="A0A1I2H3G6"/>
<dbReference type="RefSeq" id="WP_245785320.1">
    <property type="nucleotide sequence ID" value="NZ_FONX01000018.1"/>
</dbReference>
<proteinExistence type="predicted"/>
<sequence>MSSNWYRLDLGREREAFEPARQIQQVFMAKFLMARPGSGRALFSSCDPVADKVCLFFSPAAADIAIRFRAEPCEKPLAPSYLSLLAGESEALVVHFPEPLAA</sequence>
<dbReference type="Proteomes" id="UP000199119">
    <property type="component" value="Unassembled WGS sequence"/>
</dbReference>
<protein>
    <submittedName>
        <fullName evidence="1">Uncharacterized protein</fullName>
    </submittedName>
</protein>
<accession>A0A1I2H3G6</accession>
<evidence type="ECO:0000313" key="1">
    <source>
        <dbReference type="EMBL" id="SFF23346.1"/>
    </source>
</evidence>
<name>A0A1I2H3G6_9BURK</name>
<organism evidence="1 2">
    <name type="scientific">Paracidovorax wautersii</name>
    <dbReference type="NCBI Taxonomy" id="1177982"/>
    <lineage>
        <taxon>Bacteria</taxon>
        <taxon>Pseudomonadati</taxon>
        <taxon>Pseudomonadota</taxon>
        <taxon>Betaproteobacteria</taxon>
        <taxon>Burkholderiales</taxon>
        <taxon>Comamonadaceae</taxon>
        <taxon>Paracidovorax</taxon>
    </lineage>
</organism>